<sequence>MEENAFPNLDNFNEFLPQNEMANLITNNDGKEIAKIDLKTCIVLEHILLKIIKINEKISIQFQGMTWNFCKSISTIFNLHGKDISGFRFMNMKNAASAGYDTMDLMKSNETLEEHWNTFNNIMEKLVSFTESKDPKKALETYINSLPEKIEYELRCYVYIHSSVYKPDVTSIKMFENELKITVGSFPKIWVINMDWDKAETGSKTIIFYNNSNRHEYFTIDFDQVDDKNNVIAFFQHFCGFDKETPEELEELKMLKFKEIGNEVFESNESSKPNEGRKSKDELAPKIGGIIFPLSTRKKHFPFHVECEKYSNDIQEYILAHLNDDQPPHWRNIRDVKQVTKNFIEGDPIEQYRGKTLGEFRRATNITRTPLNRPPGFVQRSYDDFY</sequence>
<proteinExistence type="predicted"/>
<evidence type="ECO:0000313" key="2">
    <source>
        <dbReference type="WBParaSite" id="ES5_v2.g13952.t1"/>
    </source>
</evidence>
<evidence type="ECO:0000313" key="1">
    <source>
        <dbReference type="Proteomes" id="UP000887579"/>
    </source>
</evidence>
<name>A0AC34FB93_9BILA</name>
<dbReference type="WBParaSite" id="ES5_v2.g13952.t1">
    <property type="protein sequence ID" value="ES5_v2.g13952.t1"/>
    <property type="gene ID" value="ES5_v2.g13952"/>
</dbReference>
<accession>A0AC34FB93</accession>
<reference evidence="2" key="1">
    <citation type="submission" date="2022-11" db="UniProtKB">
        <authorList>
            <consortium name="WormBaseParasite"/>
        </authorList>
    </citation>
    <scope>IDENTIFICATION</scope>
</reference>
<organism evidence="1 2">
    <name type="scientific">Panagrolaimus sp. ES5</name>
    <dbReference type="NCBI Taxonomy" id="591445"/>
    <lineage>
        <taxon>Eukaryota</taxon>
        <taxon>Metazoa</taxon>
        <taxon>Ecdysozoa</taxon>
        <taxon>Nematoda</taxon>
        <taxon>Chromadorea</taxon>
        <taxon>Rhabditida</taxon>
        <taxon>Tylenchina</taxon>
        <taxon>Panagrolaimomorpha</taxon>
        <taxon>Panagrolaimoidea</taxon>
        <taxon>Panagrolaimidae</taxon>
        <taxon>Panagrolaimus</taxon>
    </lineage>
</organism>
<protein>
    <submittedName>
        <fullName evidence="2">Uncharacterized protein</fullName>
    </submittedName>
</protein>
<dbReference type="Proteomes" id="UP000887579">
    <property type="component" value="Unplaced"/>
</dbReference>